<dbReference type="Gene3D" id="3.10.20.30">
    <property type="match status" value="1"/>
</dbReference>
<gene>
    <name evidence="1" type="primary">thiS</name>
    <name evidence="1" type="ORF">VSS37_01910</name>
</gene>
<dbReference type="PANTHER" id="PTHR34472:SF1">
    <property type="entry name" value="SULFUR CARRIER PROTEIN THIS"/>
    <property type="match status" value="1"/>
</dbReference>
<dbReference type="InterPro" id="IPR012675">
    <property type="entry name" value="Beta-grasp_dom_sf"/>
</dbReference>
<keyword evidence="2" id="KW-1185">Reference proteome</keyword>
<dbReference type="InterPro" id="IPR003749">
    <property type="entry name" value="ThiS/MoaD-like"/>
</dbReference>
<sequence length="66" mass="7012">MEILVNGTPHLIPADTTVAQLLAILELQGKRLAVEVNQELVPRSQFDSTALNSHDAVEIVHAIGGG</sequence>
<comment type="caution">
    <text evidence="1">The sequence shown here is derived from an EMBL/GenBank/DDBJ whole genome shotgun (WGS) entry which is preliminary data.</text>
</comment>
<dbReference type="CDD" id="cd00565">
    <property type="entry name" value="Ubl_ThiS"/>
    <property type="match status" value="1"/>
</dbReference>
<dbReference type="NCBIfam" id="TIGR01683">
    <property type="entry name" value="thiS"/>
    <property type="match status" value="1"/>
</dbReference>
<reference evidence="1 2" key="2">
    <citation type="submission" date="2024-01" db="EMBL/GenBank/DDBJ databases">
        <authorList>
            <person name="Xie X."/>
        </authorList>
    </citation>
    <scope>NUCLEOTIDE SEQUENCE [LARGE SCALE GENOMIC DNA]</scope>
    <source>
        <strain evidence="1">SCUT-1</strain>
    </source>
</reference>
<evidence type="ECO:0000313" key="2">
    <source>
        <dbReference type="Proteomes" id="UP001308005"/>
    </source>
</evidence>
<dbReference type="Proteomes" id="UP001308005">
    <property type="component" value="Unassembled WGS sequence"/>
</dbReference>
<dbReference type="PANTHER" id="PTHR34472">
    <property type="entry name" value="SULFUR CARRIER PROTEIN THIS"/>
    <property type="match status" value="1"/>
</dbReference>
<dbReference type="SUPFAM" id="SSF54285">
    <property type="entry name" value="MoaD/ThiS"/>
    <property type="match status" value="1"/>
</dbReference>
<organism evidence="1 2">
    <name type="scientific">Candidatus Thiothrix phosphatis</name>
    <dbReference type="NCBI Taxonomy" id="3112415"/>
    <lineage>
        <taxon>Bacteria</taxon>
        <taxon>Pseudomonadati</taxon>
        <taxon>Pseudomonadota</taxon>
        <taxon>Gammaproteobacteria</taxon>
        <taxon>Thiotrichales</taxon>
        <taxon>Thiotrichaceae</taxon>
        <taxon>Thiothrix</taxon>
    </lineage>
</organism>
<protein>
    <submittedName>
        <fullName evidence="1">Sulfur carrier protein ThiS</fullName>
    </submittedName>
</protein>
<dbReference type="InterPro" id="IPR016155">
    <property type="entry name" value="Mopterin_synth/thiamin_S_b"/>
</dbReference>
<dbReference type="RefSeq" id="WP_324692920.1">
    <property type="nucleotide sequence ID" value="NZ_JAYMYJ010000016.1"/>
</dbReference>
<dbReference type="Pfam" id="PF02597">
    <property type="entry name" value="ThiS"/>
    <property type="match status" value="1"/>
</dbReference>
<proteinExistence type="predicted"/>
<reference evidence="2" key="1">
    <citation type="submission" date="2023-07" db="EMBL/GenBank/DDBJ databases">
        <title>The carbon used by Thiothrix.</title>
        <authorList>
            <person name="Chen L."/>
        </authorList>
    </citation>
    <scope>NUCLEOTIDE SEQUENCE [LARGE SCALE GENOMIC DNA]</scope>
</reference>
<dbReference type="InterPro" id="IPR010035">
    <property type="entry name" value="Thi_S"/>
</dbReference>
<evidence type="ECO:0000313" key="1">
    <source>
        <dbReference type="EMBL" id="MEB4589725.1"/>
    </source>
</evidence>
<name>A0ABU6CSC0_9GAMM</name>
<accession>A0ABU6CSC0</accession>
<dbReference type="EMBL" id="JAYMYJ010000016">
    <property type="protein sequence ID" value="MEB4589725.1"/>
    <property type="molecule type" value="Genomic_DNA"/>
</dbReference>